<protein>
    <recommendedName>
        <fullName evidence="2">PF03932 family protein CutC</fullName>
    </recommendedName>
</protein>
<evidence type="ECO:0000313" key="4">
    <source>
        <dbReference type="Proteomes" id="UP000646911"/>
    </source>
</evidence>
<dbReference type="InterPro" id="IPR036822">
    <property type="entry name" value="CutC-like_dom_sf"/>
</dbReference>
<keyword evidence="4" id="KW-1185">Reference proteome</keyword>
<dbReference type="Gene3D" id="3.20.20.380">
    <property type="entry name" value="Copper homeostasis (CutC) domain"/>
    <property type="match status" value="1"/>
</dbReference>
<accession>A0ABR6Z8L4</accession>
<name>A0ABR6Z8L4_9BURK</name>
<dbReference type="InterPro" id="IPR005627">
    <property type="entry name" value="CutC-like"/>
</dbReference>
<comment type="caution">
    <text evidence="3">The sequence shown here is derived from an EMBL/GenBank/DDBJ whole genome shotgun (WGS) entry which is preliminary data.</text>
</comment>
<sequence length="252" mass="26914">MELANRSTLMAGILLEIAANSIESALAAEAGGADRIELCDNLEQGGTTPSHGTIAIARERLHIPIHVLIRPRSGDFIYTEAEREVMLYDIEHCLQTGCDGVVLGALDAEAEVDSTFCRAMRAAAGNMSLSFHRAFDLCAAPERSLEEIISLGFERILSSGLADSAPLGNAQLASLVRQANQRLSIMAGAGIRPENLAVLVAASGVTEVHASASGVHFGTLHHKRKLHGLAADFLETQTELVRELRQVLDQLA</sequence>
<keyword evidence="2" id="KW-0963">Cytoplasm</keyword>
<evidence type="ECO:0000256" key="2">
    <source>
        <dbReference type="HAMAP-Rule" id="MF_00795"/>
    </source>
</evidence>
<dbReference type="PANTHER" id="PTHR12598:SF0">
    <property type="entry name" value="COPPER HOMEOSTASIS PROTEIN CUTC HOMOLOG"/>
    <property type="match status" value="1"/>
</dbReference>
<comment type="subcellular location">
    <subcellularLocation>
        <location evidence="2">Cytoplasm</location>
    </subcellularLocation>
</comment>
<reference evidence="3 4" key="1">
    <citation type="submission" date="2020-08" db="EMBL/GenBank/DDBJ databases">
        <title>Novel species isolated from subtropical streams in China.</title>
        <authorList>
            <person name="Lu H."/>
        </authorList>
    </citation>
    <scope>NUCLEOTIDE SEQUENCE [LARGE SCALE GENOMIC DNA]</scope>
    <source>
        <strain evidence="3 4">NL8W</strain>
    </source>
</reference>
<dbReference type="EMBL" id="JACOFX010000004">
    <property type="protein sequence ID" value="MBC3907914.1"/>
    <property type="molecule type" value="Genomic_DNA"/>
</dbReference>
<dbReference type="SUPFAM" id="SSF110395">
    <property type="entry name" value="CutC-like"/>
    <property type="match status" value="1"/>
</dbReference>
<dbReference type="Proteomes" id="UP000646911">
    <property type="component" value="Unassembled WGS sequence"/>
</dbReference>
<gene>
    <name evidence="2" type="primary">cutC</name>
    <name evidence="3" type="ORF">H8L47_10075</name>
</gene>
<comment type="similarity">
    <text evidence="1 2">Belongs to the CutC family.</text>
</comment>
<evidence type="ECO:0000256" key="1">
    <source>
        <dbReference type="ARBA" id="ARBA00007768"/>
    </source>
</evidence>
<dbReference type="PANTHER" id="PTHR12598">
    <property type="entry name" value="COPPER HOMEOSTASIS PROTEIN CUTC"/>
    <property type="match status" value="1"/>
</dbReference>
<dbReference type="HAMAP" id="MF_00795">
    <property type="entry name" value="CutC"/>
    <property type="match status" value="1"/>
</dbReference>
<evidence type="ECO:0000313" key="3">
    <source>
        <dbReference type="EMBL" id="MBC3907914.1"/>
    </source>
</evidence>
<organism evidence="3 4">
    <name type="scientific">Undibacterium umbellatum</name>
    <dbReference type="NCBI Taxonomy" id="2762300"/>
    <lineage>
        <taxon>Bacteria</taxon>
        <taxon>Pseudomonadati</taxon>
        <taxon>Pseudomonadota</taxon>
        <taxon>Betaproteobacteria</taxon>
        <taxon>Burkholderiales</taxon>
        <taxon>Oxalobacteraceae</taxon>
        <taxon>Undibacterium</taxon>
    </lineage>
</organism>
<proteinExistence type="inferred from homology"/>
<comment type="caution">
    <text evidence="2">Once thought to be involved in copper homeostasis, experiments in E.coli have shown this is not the case.</text>
</comment>
<dbReference type="Pfam" id="PF03932">
    <property type="entry name" value="CutC"/>
    <property type="match status" value="1"/>
</dbReference>